<comment type="caution">
    <text evidence="2">The sequence shown here is derived from an EMBL/GenBank/DDBJ whole genome shotgun (WGS) entry which is preliminary data.</text>
</comment>
<gene>
    <name evidence="2" type="ORF">B0J11DRAFT_586070</name>
</gene>
<keyword evidence="3" id="KW-1185">Reference proteome</keyword>
<sequence>MAPLVSLLASALSLLPRAPSAFPPYITTKAEPMAYCRRYADDVSDVVWSIRGENVNITCWTESTMKGTEKGRSYDGDSYIWAWVAIPEGKTIEPTGLSTVAQDLQPTKRGCWVNEHQLQLANVDLKKSLAFFKAPHHQVGAPKNNTDFKCRECTDLKDEKCKKTIATYLYGYVDIGCWKKGSSVGGNSTWVKLVESGFDNCWISPDQFHPKEWYGNPDVECKK</sequence>
<evidence type="ECO:0000313" key="2">
    <source>
        <dbReference type="EMBL" id="KAH7110866.1"/>
    </source>
</evidence>
<reference evidence="2" key="1">
    <citation type="journal article" date="2021" name="Nat. Commun.">
        <title>Genetic determinants of endophytism in the Arabidopsis root mycobiome.</title>
        <authorList>
            <person name="Mesny F."/>
            <person name="Miyauchi S."/>
            <person name="Thiergart T."/>
            <person name="Pickel B."/>
            <person name="Atanasova L."/>
            <person name="Karlsson M."/>
            <person name="Huettel B."/>
            <person name="Barry K.W."/>
            <person name="Haridas S."/>
            <person name="Chen C."/>
            <person name="Bauer D."/>
            <person name="Andreopoulos W."/>
            <person name="Pangilinan J."/>
            <person name="LaButti K."/>
            <person name="Riley R."/>
            <person name="Lipzen A."/>
            <person name="Clum A."/>
            <person name="Drula E."/>
            <person name="Henrissat B."/>
            <person name="Kohler A."/>
            <person name="Grigoriev I.V."/>
            <person name="Martin F.M."/>
            <person name="Hacquard S."/>
        </authorList>
    </citation>
    <scope>NUCLEOTIDE SEQUENCE</scope>
    <source>
        <strain evidence="2">MPI-CAGE-CH-0243</strain>
    </source>
</reference>
<accession>A0A9P9I7L6</accession>
<protein>
    <submittedName>
        <fullName evidence="2">Uncharacterized protein</fullName>
    </submittedName>
</protein>
<keyword evidence="1" id="KW-0732">Signal</keyword>
<evidence type="ECO:0000256" key="1">
    <source>
        <dbReference type="SAM" id="SignalP"/>
    </source>
</evidence>
<dbReference type="OrthoDB" id="3724232at2759"/>
<feature type="chain" id="PRO_5040162296" evidence="1">
    <location>
        <begin position="22"/>
        <end position="223"/>
    </location>
</feature>
<name>A0A9P9I7L6_9PLEO</name>
<dbReference type="Proteomes" id="UP000700596">
    <property type="component" value="Unassembled WGS sequence"/>
</dbReference>
<feature type="signal peptide" evidence="1">
    <location>
        <begin position="1"/>
        <end position="21"/>
    </location>
</feature>
<proteinExistence type="predicted"/>
<dbReference type="AlphaFoldDB" id="A0A9P9I7L6"/>
<organism evidence="2 3">
    <name type="scientific">Dendryphion nanum</name>
    <dbReference type="NCBI Taxonomy" id="256645"/>
    <lineage>
        <taxon>Eukaryota</taxon>
        <taxon>Fungi</taxon>
        <taxon>Dikarya</taxon>
        <taxon>Ascomycota</taxon>
        <taxon>Pezizomycotina</taxon>
        <taxon>Dothideomycetes</taxon>
        <taxon>Pleosporomycetidae</taxon>
        <taxon>Pleosporales</taxon>
        <taxon>Torulaceae</taxon>
        <taxon>Dendryphion</taxon>
    </lineage>
</organism>
<dbReference type="EMBL" id="JAGMWT010000026">
    <property type="protein sequence ID" value="KAH7110866.1"/>
    <property type="molecule type" value="Genomic_DNA"/>
</dbReference>
<evidence type="ECO:0000313" key="3">
    <source>
        <dbReference type="Proteomes" id="UP000700596"/>
    </source>
</evidence>